<evidence type="ECO:0000313" key="2">
    <source>
        <dbReference type="EMBL" id="KAF7801764.1"/>
    </source>
</evidence>
<sequence>MDSSRRCDSGRNDDTTVDRTAVRRWTVIRPVSMGYGGHPPSVLCACENGDVDRWGLRLVCFECGLFGHGKEGCPAKTKHEDKQEKDQKQDQNHQNGVRMSWESQNKVEVGEDNFGPWMIPERRPRRNQRIMQGPQKSMDNSQANINKFRFDVLDNEGEDISKEIAAQVHDENEAQPMDIQASSPSKETRDQKK</sequence>
<dbReference type="OrthoDB" id="1743776at2759"/>
<name>A0A834SQZ3_9FABA</name>
<comment type="caution">
    <text evidence="2">The sequence shown here is derived from an EMBL/GenBank/DDBJ whole genome shotgun (WGS) entry which is preliminary data.</text>
</comment>
<feature type="region of interest" description="Disordered" evidence="1">
    <location>
        <begin position="161"/>
        <end position="193"/>
    </location>
</feature>
<gene>
    <name evidence="2" type="ORF">G2W53_040875</name>
</gene>
<evidence type="ECO:0008006" key="4">
    <source>
        <dbReference type="Google" id="ProtNLM"/>
    </source>
</evidence>
<proteinExistence type="predicted"/>
<keyword evidence="3" id="KW-1185">Reference proteome</keyword>
<accession>A0A834SQZ3</accession>
<dbReference type="AlphaFoldDB" id="A0A834SQZ3"/>
<organism evidence="2 3">
    <name type="scientific">Senna tora</name>
    <dbReference type="NCBI Taxonomy" id="362788"/>
    <lineage>
        <taxon>Eukaryota</taxon>
        <taxon>Viridiplantae</taxon>
        <taxon>Streptophyta</taxon>
        <taxon>Embryophyta</taxon>
        <taxon>Tracheophyta</taxon>
        <taxon>Spermatophyta</taxon>
        <taxon>Magnoliopsida</taxon>
        <taxon>eudicotyledons</taxon>
        <taxon>Gunneridae</taxon>
        <taxon>Pentapetalae</taxon>
        <taxon>rosids</taxon>
        <taxon>fabids</taxon>
        <taxon>Fabales</taxon>
        <taxon>Fabaceae</taxon>
        <taxon>Caesalpinioideae</taxon>
        <taxon>Cassia clade</taxon>
        <taxon>Senna</taxon>
    </lineage>
</organism>
<feature type="region of interest" description="Disordered" evidence="1">
    <location>
        <begin position="73"/>
        <end position="101"/>
    </location>
</feature>
<protein>
    <recommendedName>
        <fullName evidence="4">CCHC-type domain-containing protein</fullName>
    </recommendedName>
</protein>
<dbReference type="Proteomes" id="UP000634136">
    <property type="component" value="Unassembled WGS sequence"/>
</dbReference>
<feature type="compositionally biased region" description="Basic and acidic residues" evidence="1">
    <location>
        <begin position="73"/>
        <end position="91"/>
    </location>
</feature>
<evidence type="ECO:0000313" key="3">
    <source>
        <dbReference type="Proteomes" id="UP000634136"/>
    </source>
</evidence>
<dbReference type="EMBL" id="JAAIUW010000013">
    <property type="protein sequence ID" value="KAF7801764.1"/>
    <property type="molecule type" value="Genomic_DNA"/>
</dbReference>
<evidence type="ECO:0000256" key="1">
    <source>
        <dbReference type="SAM" id="MobiDB-lite"/>
    </source>
</evidence>
<reference evidence="2" key="1">
    <citation type="submission" date="2020-09" db="EMBL/GenBank/DDBJ databases">
        <title>Genome-Enabled Discovery of Anthraquinone Biosynthesis in Senna tora.</title>
        <authorList>
            <person name="Kang S.-H."/>
            <person name="Pandey R.P."/>
            <person name="Lee C.-M."/>
            <person name="Sim J.-S."/>
            <person name="Jeong J.-T."/>
            <person name="Choi B.-S."/>
            <person name="Jung M."/>
            <person name="Ginzburg D."/>
            <person name="Zhao K."/>
            <person name="Won S.Y."/>
            <person name="Oh T.-J."/>
            <person name="Yu Y."/>
            <person name="Kim N.-H."/>
            <person name="Lee O.R."/>
            <person name="Lee T.-H."/>
            <person name="Bashyal P."/>
            <person name="Kim T.-S."/>
            <person name="Lee W.-H."/>
            <person name="Kawkins C."/>
            <person name="Kim C.-K."/>
            <person name="Kim J.S."/>
            <person name="Ahn B.O."/>
            <person name="Rhee S.Y."/>
            <person name="Sohng J.K."/>
        </authorList>
    </citation>
    <scope>NUCLEOTIDE SEQUENCE</scope>
    <source>
        <tissue evidence="2">Leaf</tissue>
    </source>
</reference>